<evidence type="ECO:0000313" key="2">
    <source>
        <dbReference type="Proteomes" id="UP000694843"/>
    </source>
</evidence>
<feature type="compositionally biased region" description="Acidic residues" evidence="1">
    <location>
        <begin position="1580"/>
        <end position="1589"/>
    </location>
</feature>
<feature type="region of interest" description="Disordered" evidence="1">
    <location>
        <begin position="247"/>
        <end position="289"/>
    </location>
</feature>
<feature type="region of interest" description="Disordered" evidence="1">
    <location>
        <begin position="1676"/>
        <end position="1700"/>
    </location>
</feature>
<feature type="compositionally biased region" description="Polar residues" evidence="1">
    <location>
        <begin position="305"/>
        <end position="338"/>
    </location>
</feature>
<sequence length="1848" mass="201888">MGKKSKKKVQWRRLSLNEISSNNTSKRPQRFTPDRDASSFSPVPRDWDNISPLNDDQRRSYNKRGANTSSKSSCDLTVEPSPINEENNFHEDEYSNYNNHVKNFSNYRYNVHDKNFHYSGANHPHFFHGDGMGMPRHEYHFNNRNGLPMERPPFKNFNHERPRFFNHGFPHQPHLDRFHRGDPVFNCPNGFHFDRRRPPFRVNGRPGNYNHFNGSLQRGWSNDEDGSGPYEKFGPCHSTNDYCHRDGSNSANGRDSNGYEGESSETQSESDERPTGLPPVQSIFIDNDQYTKIQTPRQEVIFKKNCNQSSSPNRVLESSDNLSNNSTTKRCKSNSTQSKNKRNKSDPVNHSKTDGSKKDPAHTSKKIVGHNKLDNIQQRKSQADSQKGRSKSGSVSKNKNSSKPNKEPTSDRSSPVRGSKQDSDETRCEDTPAADCELCPKSDDDDIYCQEEEAAYAPEIPDQFDGNFPGTGIEDPTLAGVIVHRLFPGGPEVAIPVRLTSTLDPSLIPGETALTPLDPAFTHLLDPFFQPLDASKWSGVPIDGEDQGLPSVVIPDTIIPVQHDPLGCPVTVQVKVDEFGNPLQIEPSSLMVQMSTLQHQHPSCPMVGFDRGFPLQYAHRYNNDHYRGNSFRDNYDEGLEKRLVRQIDEELAKHYSDDEGETREMEVKNEDGEEEAKKNAKQTQRLDSRDCEETSYDSQYASMSENSSLPTSPAGELSDSMTACPPNTPSTSGNVSPTNSEMVENSTPPPRGSSPIIFPHTSNASSSSVSIASASTFCASSSSSTLVSLSSSPINSGNPSKETSPSNVREIPLASSFSSTETLPTVEDDAESSAGKETISCQNGSGVNEYLSIADDKSELEIGVQPSASSDFSQNVSKNSSCVQDKCQSLENVRTTRKSEVLFCLDNCPETCDVSQVSNLEANEANFSAEDSAASTDNVAATQSTTAINDASTAGAENLVGLEHASKEAESYVDAANGEPINDIAAVTQDAPAFANVVTDAVPNDAGVDGSTVMVDENGVKVTVKQGYVMVPILTPYYDPSVLYGYSMMPSESSIDHSYPNACGNRKKKKKQNRRRAAEINAGNYSAADMYAGDPYIATADGYLLPMDASQMIHYPQPGLMPCIPTMTQYPYPVLHTGAMPPQYPGLVDEGFISVEHTPLLPEPQPTFPDNSAYPAQCCALGQEENPKFGPLEETEMQQIKEVLAERLQSKPEIPDVGLTDLDVPEADGEPKTDKNPTAIAQTSPEDVVDLKPESELSEEIISHDNESVDTKIACEAEIHNATSKELPPDSTVSLMDGGDESIPLAESSLKSEEANMELTTVQNSPVEVTPTEKLHNEKLQQSCDLTLVRPASASLENFASSESDPSTLKSTIELLDSVDKSSINKPTASTARTSESSVVIPEKTIALPEPLSLNHCNEDINTLVQSLSDDILTSIHDKDEASAPITAAGSRKEPSEEIISRGSNHIQPSRMRDGDRCSVSLLRNARDDVLESIAEESSGSLSDSSLSNEEPEYVSKITEEMESALSLLHTRVERRDLPVTEAVKRWMREVTPEKIFTLTEVDDSCINALRLNENSLVEDYSDDDSYDSESEHLLPPSYSDIKESKANIDQSSKNVRGNPFGSAQRSEICVESTTKRVANSSFSLDILDEYDGCSSVSGLSQGPLFSASSSLLSSQSSSRTLTPSRSFQEGDDPEDDTIPCSCHPGGYKKYYQLAIDSEDSPSGSSCPESPCDCTHLQASSSDRVLPLAAEILRTQHLDLAEVSNLENSNADCTHLPENSAHLKLPASYSSACSSGLGSSVATTPADSPQRLPSHFSAPRFPFVFLPPNIAAETGPASLNNIHCCSIM</sequence>
<feature type="compositionally biased region" description="Low complexity" evidence="1">
    <location>
        <begin position="1676"/>
        <end position="1688"/>
    </location>
</feature>
<feature type="compositionally biased region" description="Polar residues" evidence="1">
    <location>
        <begin position="65"/>
        <end position="75"/>
    </location>
</feature>
<dbReference type="Proteomes" id="UP000694843">
    <property type="component" value="Unplaced"/>
</dbReference>
<dbReference type="OrthoDB" id="8197936at2759"/>
<accession>A0A8B7PMK1</accession>
<feature type="region of interest" description="Disordered" evidence="1">
    <location>
        <begin position="1444"/>
        <end position="1475"/>
    </location>
</feature>
<feature type="region of interest" description="Disordered" evidence="1">
    <location>
        <begin position="788"/>
        <end position="841"/>
    </location>
</feature>
<dbReference type="GeneID" id="108682699"/>
<gene>
    <name evidence="3" type="primary">LOC108682699</name>
</gene>
<feature type="compositionally biased region" description="Basic and acidic residues" evidence="1">
    <location>
        <begin position="652"/>
        <end position="692"/>
    </location>
</feature>
<dbReference type="RefSeq" id="XP_018027408.1">
    <property type="nucleotide sequence ID" value="XM_018171919.2"/>
</dbReference>
<feature type="compositionally biased region" description="Basic and acidic residues" evidence="1">
    <location>
        <begin position="419"/>
        <end position="430"/>
    </location>
</feature>
<feature type="region of interest" description="Disordered" evidence="1">
    <location>
        <begin position="1211"/>
        <end position="1246"/>
    </location>
</feature>
<dbReference type="KEGG" id="hazt:108682699"/>
<reference evidence="3" key="1">
    <citation type="submission" date="2025-08" db="UniProtKB">
        <authorList>
            <consortium name="RefSeq"/>
        </authorList>
    </citation>
    <scope>IDENTIFICATION</scope>
    <source>
        <tissue evidence="3">Whole organism</tissue>
    </source>
</reference>
<feature type="compositionally biased region" description="Basic residues" evidence="1">
    <location>
        <begin position="1"/>
        <end position="11"/>
    </location>
</feature>
<feature type="compositionally biased region" description="Polar residues" evidence="1">
    <location>
        <begin position="696"/>
        <end position="711"/>
    </location>
</feature>
<feature type="region of interest" description="Disordered" evidence="1">
    <location>
        <begin position="196"/>
        <end position="233"/>
    </location>
</feature>
<feature type="compositionally biased region" description="Polar residues" evidence="1">
    <location>
        <begin position="210"/>
        <end position="220"/>
    </location>
</feature>
<feature type="region of interest" description="Disordered" evidence="1">
    <location>
        <begin position="1283"/>
        <end position="1303"/>
    </location>
</feature>
<feature type="compositionally biased region" description="Low complexity" evidence="1">
    <location>
        <begin position="391"/>
        <end position="403"/>
    </location>
</feature>
<name>A0A8B7PMK1_HYAAZ</name>
<evidence type="ECO:0000313" key="3">
    <source>
        <dbReference type="RefSeq" id="XP_018027408.1"/>
    </source>
</evidence>
<evidence type="ECO:0000256" key="1">
    <source>
        <dbReference type="SAM" id="MobiDB-lite"/>
    </source>
</evidence>
<protein>
    <submittedName>
        <fullName evidence="3">Serine-rich adhesin for platelets</fullName>
    </submittedName>
</protein>
<feature type="compositionally biased region" description="Polar residues" evidence="1">
    <location>
        <begin position="17"/>
        <end position="26"/>
    </location>
</feature>
<feature type="region of interest" description="Disordered" evidence="1">
    <location>
        <begin position="1580"/>
        <end position="1600"/>
    </location>
</feature>
<proteinExistence type="predicted"/>
<keyword evidence="2" id="KW-1185">Reference proteome</keyword>
<feature type="compositionally biased region" description="Polar residues" evidence="1">
    <location>
        <begin position="729"/>
        <end position="746"/>
    </location>
</feature>
<feature type="compositionally biased region" description="Polar residues" evidence="1">
    <location>
        <begin position="374"/>
        <end position="385"/>
    </location>
</feature>
<feature type="compositionally biased region" description="Low complexity" evidence="1">
    <location>
        <begin position="788"/>
        <end position="800"/>
    </location>
</feature>
<organism evidence="2 3">
    <name type="scientific">Hyalella azteca</name>
    <name type="common">Amphipod</name>
    <dbReference type="NCBI Taxonomy" id="294128"/>
    <lineage>
        <taxon>Eukaryota</taxon>
        <taxon>Metazoa</taxon>
        <taxon>Ecdysozoa</taxon>
        <taxon>Arthropoda</taxon>
        <taxon>Crustacea</taxon>
        <taxon>Multicrustacea</taxon>
        <taxon>Malacostraca</taxon>
        <taxon>Eumalacostraca</taxon>
        <taxon>Peracarida</taxon>
        <taxon>Amphipoda</taxon>
        <taxon>Senticaudata</taxon>
        <taxon>Talitrida</taxon>
        <taxon>Talitroidea</taxon>
        <taxon>Hyalellidae</taxon>
        <taxon>Hyalella</taxon>
    </lineage>
</organism>
<feature type="compositionally biased region" description="Basic and acidic residues" evidence="1">
    <location>
        <begin position="1451"/>
        <end position="1460"/>
    </location>
</feature>
<feature type="region of interest" description="Disordered" evidence="1">
    <location>
        <begin position="652"/>
        <end position="764"/>
    </location>
</feature>
<feature type="region of interest" description="Disordered" evidence="1">
    <location>
        <begin position="304"/>
        <end position="442"/>
    </location>
</feature>
<feature type="compositionally biased region" description="Basic and acidic residues" evidence="1">
    <location>
        <begin position="343"/>
        <end position="362"/>
    </location>
</feature>
<feature type="region of interest" description="Disordered" evidence="1">
    <location>
        <begin position="1"/>
        <end position="83"/>
    </location>
</feature>